<organism evidence="1 2">
    <name type="scientific">Aphis craccivora</name>
    <name type="common">Cowpea aphid</name>
    <dbReference type="NCBI Taxonomy" id="307492"/>
    <lineage>
        <taxon>Eukaryota</taxon>
        <taxon>Metazoa</taxon>
        <taxon>Ecdysozoa</taxon>
        <taxon>Arthropoda</taxon>
        <taxon>Hexapoda</taxon>
        <taxon>Insecta</taxon>
        <taxon>Pterygota</taxon>
        <taxon>Neoptera</taxon>
        <taxon>Paraneoptera</taxon>
        <taxon>Hemiptera</taxon>
        <taxon>Sternorrhyncha</taxon>
        <taxon>Aphidomorpha</taxon>
        <taxon>Aphidoidea</taxon>
        <taxon>Aphididae</taxon>
        <taxon>Aphidini</taxon>
        <taxon>Aphis</taxon>
        <taxon>Aphis</taxon>
    </lineage>
</organism>
<comment type="caution">
    <text evidence="1">The sequence shown here is derived from an EMBL/GenBank/DDBJ whole genome shotgun (WGS) entry which is preliminary data.</text>
</comment>
<reference evidence="1 2" key="1">
    <citation type="submission" date="2019-08" db="EMBL/GenBank/DDBJ databases">
        <title>Whole genome of Aphis craccivora.</title>
        <authorList>
            <person name="Voronova N.V."/>
            <person name="Shulinski R.S."/>
            <person name="Bandarenka Y.V."/>
            <person name="Zhorov D.G."/>
            <person name="Warner D."/>
        </authorList>
    </citation>
    <scope>NUCLEOTIDE SEQUENCE [LARGE SCALE GENOMIC DNA]</scope>
    <source>
        <strain evidence="1">180601</strain>
        <tissue evidence="1">Whole Body</tissue>
    </source>
</reference>
<keyword evidence="2" id="KW-1185">Reference proteome</keyword>
<dbReference type="AlphaFoldDB" id="A0A6G0ZGF2"/>
<protein>
    <submittedName>
        <fullName evidence="1">Uncharacterized protein</fullName>
    </submittedName>
</protein>
<evidence type="ECO:0000313" key="1">
    <source>
        <dbReference type="EMBL" id="KAF0769922.1"/>
    </source>
</evidence>
<name>A0A6G0ZGF2_APHCR</name>
<dbReference type="EMBL" id="VUJU01000510">
    <property type="protein sequence ID" value="KAF0769922.1"/>
    <property type="molecule type" value="Genomic_DNA"/>
</dbReference>
<dbReference type="Proteomes" id="UP000478052">
    <property type="component" value="Unassembled WGS sequence"/>
</dbReference>
<sequence>MSGGYSTSLKFSMTVLFPWCVADNSSTSLFNGEITESNLSKISLCLENSIELTNAIRGCEISILGEIEPLIPTTKIIIEQITEFCNSLLVYEPTDEVQSQQSSCTSTLEVIAYDNTTESDGDGIETVIMASRATRRMAKYPVNVVS</sequence>
<gene>
    <name evidence="1" type="ORF">FWK35_00002697</name>
</gene>
<evidence type="ECO:0000313" key="2">
    <source>
        <dbReference type="Proteomes" id="UP000478052"/>
    </source>
</evidence>
<proteinExistence type="predicted"/>
<accession>A0A6G0ZGF2</accession>